<evidence type="ECO:0000313" key="2">
    <source>
        <dbReference type="EMBL" id="TDO21660.1"/>
    </source>
</evidence>
<comment type="caution">
    <text evidence="2">The sequence shown here is derived from an EMBL/GenBank/DDBJ whole genome shotgun (WGS) entry which is preliminary data.</text>
</comment>
<dbReference type="RefSeq" id="WP_133556332.1">
    <property type="nucleotide sequence ID" value="NZ_SNWM01000003.1"/>
</dbReference>
<dbReference type="OrthoDB" id="955522at2"/>
<keyword evidence="1" id="KW-0732">Signal</keyword>
<feature type="chain" id="PRO_5020780596" description="Lipocalin-like protein" evidence="1">
    <location>
        <begin position="22"/>
        <end position="134"/>
    </location>
</feature>
<accession>A0A4R6II82</accession>
<evidence type="ECO:0000313" key="3">
    <source>
        <dbReference type="Proteomes" id="UP000295499"/>
    </source>
</evidence>
<organism evidence="2 3">
    <name type="scientific">Pedobacter duraquae</name>
    <dbReference type="NCBI Taxonomy" id="425511"/>
    <lineage>
        <taxon>Bacteria</taxon>
        <taxon>Pseudomonadati</taxon>
        <taxon>Bacteroidota</taxon>
        <taxon>Sphingobacteriia</taxon>
        <taxon>Sphingobacteriales</taxon>
        <taxon>Sphingobacteriaceae</taxon>
        <taxon>Pedobacter</taxon>
    </lineage>
</organism>
<proteinExistence type="predicted"/>
<dbReference type="Proteomes" id="UP000295499">
    <property type="component" value="Unassembled WGS sequence"/>
</dbReference>
<dbReference type="EMBL" id="SNWM01000003">
    <property type="protein sequence ID" value="TDO21660.1"/>
    <property type="molecule type" value="Genomic_DNA"/>
</dbReference>
<dbReference type="PROSITE" id="PS51257">
    <property type="entry name" value="PROKAR_LIPOPROTEIN"/>
    <property type="match status" value="1"/>
</dbReference>
<keyword evidence="3" id="KW-1185">Reference proteome</keyword>
<reference evidence="2 3" key="1">
    <citation type="submission" date="2019-03" db="EMBL/GenBank/DDBJ databases">
        <title>Genomic Encyclopedia of Archaeal and Bacterial Type Strains, Phase II (KMG-II): from individual species to whole genera.</title>
        <authorList>
            <person name="Goeker M."/>
        </authorList>
    </citation>
    <scope>NUCLEOTIDE SEQUENCE [LARGE SCALE GENOMIC DNA]</scope>
    <source>
        <strain evidence="2 3">DSM 19034</strain>
    </source>
</reference>
<dbReference type="AlphaFoldDB" id="A0A4R6II82"/>
<name>A0A4R6II82_9SPHI</name>
<feature type="signal peptide" evidence="1">
    <location>
        <begin position="1"/>
        <end position="21"/>
    </location>
</feature>
<protein>
    <recommendedName>
        <fullName evidence="4">Lipocalin-like protein</fullName>
    </recommendedName>
</protein>
<sequence>MRSLKLFAAFLFLLTISSSFFSCKKDPGTERGTLPGTWKLTEVWSGIGNGTGNWGKVPESPEVKLTINQNGSVSGDMFTEVESFTVVDSTHLQVQLKGAHTEQIITFVYALAGNTLEIEGVCFEGCRYRFVKVK</sequence>
<evidence type="ECO:0000256" key="1">
    <source>
        <dbReference type="SAM" id="SignalP"/>
    </source>
</evidence>
<evidence type="ECO:0008006" key="4">
    <source>
        <dbReference type="Google" id="ProtNLM"/>
    </source>
</evidence>
<gene>
    <name evidence="2" type="ORF">CLV32_2766</name>
</gene>